<reference evidence="1" key="1">
    <citation type="submission" date="2016-11" db="EMBL/GenBank/DDBJ databases">
        <title>Draft Genome Sequence of Marinobacter hydrocarbonoclasticus strain STW2, a polyaromatic aromatic hydrocarbon degrading and denitrifying bacterium from rhizosphere of Seagrass Enhalus acodoides.</title>
        <authorList>
            <person name="Ling J."/>
            <person name="Dong J."/>
        </authorList>
    </citation>
    <scope>NUCLEOTIDE SEQUENCE [LARGE SCALE GENOMIC DNA]</scope>
    <source>
        <strain evidence="1">STW2</strain>
    </source>
</reference>
<organism evidence="1 2">
    <name type="scientific">Marinobacter nauticus</name>
    <name type="common">Marinobacter hydrocarbonoclasticus</name>
    <name type="synonym">Marinobacter aquaeolei</name>
    <dbReference type="NCBI Taxonomy" id="2743"/>
    <lineage>
        <taxon>Bacteria</taxon>
        <taxon>Pseudomonadati</taxon>
        <taxon>Pseudomonadota</taxon>
        <taxon>Gammaproteobacteria</taxon>
        <taxon>Pseudomonadales</taxon>
        <taxon>Marinobacteraceae</taxon>
        <taxon>Marinobacter</taxon>
    </lineage>
</organism>
<dbReference type="EMBL" id="MPKY01000001">
    <property type="protein sequence ID" value="OJS98950.1"/>
    <property type="molecule type" value="Genomic_DNA"/>
</dbReference>
<evidence type="ECO:0000313" key="2">
    <source>
        <dbReference type="Proteomes" id="UP000183986"/>
    </source>
</evidence>
<gene>
    <name evidence="1" type="ORF">BEE62_01855</name>
</gene>
<protein>
    <submittedName>
        <fullName evidence="1">Uncharacterized protein</fullName>
    </submittedName>
</protein>
<comment type="caution">
    <text evidence="1">The sequence shown here is derived from an EMBL/GenBank/DDBJ whole genome shotgun (WGS) entry which is preliminary data.</text>
</comment>
<dbReference type="AlphaFoldDB" id="A0A1M2UUH4"/>
<dbReference type="Proteomes" id="UP000183986">
    <property type="component" value="Unassembled WGS sequence"/>
</dbReference>
<name>A0A1M2UUH4_MARNT</name>
<accession>A0A1M2UUH4</accession>
<dbReference type="RefSeq" id="WP_072676049.1">
    <property type="nucleotide sequence ID" value="NZ_MPKY01000001.1"/>
</dbReference>
<evidence type="ECO:0000313" key="1">
    <source>
        <dbReference type="EMBL" id="OJS98950.1"/>
    </source>
</evidence>
<proteinExistence type="predicted"/>
<dbReference type="OrthoDB" id="6369342at2"/>
<sequence>MKGPDNNTQWWLGVAELLAQGMHHGAVKLKRVHLSIADESFRVLDAIPATRPGSRLVRVCHHGIARVSYDSVSLAGRVIAEGAASAGARLAMRRQDMTET</sequence>
<keyword evidence="2" id="KW-1185">Reference proteome</keyword>